<dbReference type="Gene3D" id="2.30.30.40">
    <property type="entry name" value="SH3 Domains"/>
    <property type="match status" value="1"/>
</dbReference>
<dbReference type="Gene3D" id="1.20.900.10">
    <property type="entry name" value="Dbl homology (DH) domain"/>
    <property type="match status" value="1"/>
</dbReference>
<dbReference type="SUPFAM" id="SSF50044">
    <property type="entry name" value="SH3-domain"/>
    <property type="match status" value="1"/>
</dbReference>
<feature type="compositionally biased region" description="Polar residues" evidence="4">
    <location>
        <begin position="795"/>
        <end position="806"/>
    </location>
</feature>
<accession>Q16L87</accession>
<evidence type="ECO:0000259" key="5">
    <source>
        <dbReference type="PROSITE" id="PS50002"/>
    </source>
</evidence>
<dbReference type="STRING" id="7159.Q16L87"/>
<reference evidence="8" key="2">
    <citation type="journal article" date="2007" name="Science">
        <title>Genome sequence of Aedes aegypti, a major arbovirus vector.</title>
        <authorList>
            <person name="Nene V."/>
            <person name="Wortman J.R."/>
            <person name="Lawson D."/>
            <person name="Haas B."/>
            <person name="Kodira C."/>
            <person name="Tu Z.J."/>
            <person name="Loftus B."/>
            <person name="Xi Z."/>
            <person name="Megy K."/>
            <person name="Grabherr M."/>
            <person name="Ren Q."/>
            <person name="Zdobnov E.M."/>
            <person name="Lobo N.F."/>
            <person name="Campbell K.S."/>
            <person name="Brown S.E."/>
            <person name="Bonaldo M.F."/>
            <person name="Zhu J."/>
            <person name="Sinkins S.P."/>
            <person name="Hogenkamp D.G."/>
            <person name="Amedeo P."/>
            <person name="Arensburger P."/>
            <person name="Atkinson P.W."/>
            <person name="Bidwell S."/>
            <person name="Biedler J."/>
            <person name="Birney E."/>
            <person name="Bruggner R.V."/>
            <person name="Costas J."/>
            <person name="Coy M.R."/>
            <person name="Crabtree J."/>
            <person name="Crawford M."/>
            <person name="Debruyn B."/>
            <person name="Decaprio D."/>
            <person name="Eiglmeier K."/>
            <person name="Eisenstadt E."/>
            <person name="El-Dorry H."/>
            <person name="Gelbart W.M."/>
            <person name="Gomes S.L."/>
            <person name="Hammond M."/>
            <person name="Hannick L.I."/>
            <person name="Hogan J.R."/>
            <person name="Holmes M.H."/>
            <person name="Jaffe D."/>
            <person name="Johnston J.S."/>
            <person name="Kennedy R.C."/>
            <person name="Koo H."/>
            <person name="Kravitz S."/>
            <person name="Kriventseva E.V."/>
            <person name="Kulp D."/>
            <person name="Labutti K."/>
            <person name="Lee E."/>
            <person name="Li S."/>
            <person name="Lovin D.D."/>
            <person name="Mao C."/>
            <person name="Mauceli E."/>
            <person name="Menck C.F."/>
            <person name="Miller J.R."/>
            <person name="Montgomery P."/>
            <person name="Mori A."/>
            <person name="Nascimento A.L."/>
            <person name="Naveira H.F."/>
            <person name="Nusbaum C."/>
            <person name="O'leary S."/>
            <person name="Orvis J."/>
            <person name="Pertea M."/>
            <person name="Quesneville H."/>
            <person name="Reidenbach K.R."/>
            <person name="Rogers Y.H."/>
            <person name="Roth C.W."/>
            <person name="Schneider J.R."/>
            <person name="Schatz M."/>
            <person name="Shumway M."/>
            <person name="Stanke M."/>
            <person name="Stinson E.O."/>
            <person name="Tubio J.M."/>
            <person name="Vanzee J.P."/>
            <person name="Verjovski-Almeida S."/>
            <person name="Werner D."/>
            <person name="White O."/>
            <person name="Wyder S."/>
            <person name="Zeng Q."/>
            <person name="Zhao Q."/>
            <person name="Zhao Y."/>
            <person name="Hill C.A."/>
            <person name="Raikhel A.S."/>
            <person name="Soares M.B."/>
            <person name="Knudson D.L."/>
            <person name="Lee N.H."/>
            <person name="Galagan J."/>
            <person name="Salzberg S.L."/>
            <person name="Paulsen I.T."/>
            <person name="Dimopoulos G."/>
            <person name="Collins F.H."/>
            <person name="Birren B."/>
            <person name="Fraser-Liggett C.M."/>
            <person name="Severson D.W."/>
        </authorList>
    </citation>
    <scope>NUCLEOTIDE SEQUENCE [LARGE SCALE GENOMIC DNA]</scope>
    <source>
        <strain evidence="8">Liverpool</strain>
    </source>
</reference>
<evidence type="ECO:0000256" key="3">
    <source>
        <dbReference type="PROSITE-ProRule" id="PRU00192"/>
    </source>
</evidence>
<feature type="region of interest" description="Disordered" evidence="4">
    <location>
        <begin position="256"/>
        <end position="334"/>
    </location>
</feature>
<dbReference type="SMART" id="SM00233">
    <property type="entry name" value="PH"/>
    <property type="match status" value="1"/>
</dbReference>
<dbReference type="Pfam" id="PF00018">
    <property type="entry name" value="SH3_1"/>
    <property type="match status" value="1"/>
</dbReference>
<dbReference type="PROSITE" id="PS50002">
    <property type="entry name" value="SH3"/>
    <property type="match status" value="1"/>
</dbReference>
<feature type="region of interest" description="Disordered" evidence="4">
    <location>
        <begin position="119"/>
        <end position="140"/>
    </location>
</feature>
<feature type="compositionally biased region" description="Low complexity" evidence="4">
    <location>
        <begin position="52"/>
        <end position="66"/>
    </location>
</feature>
<dbReference type="CDD" id="cd00160">
    <property type="entry name" value="RhoGEF"/>
    <property type="match status" value="1"/>
</dbReference>
<dbReference type="InterPro" id="IPR036028">
    <property type="entry name" value="SH3-like_dom_sf"/>
</dbReference>
<feature type="compositionally biased region" description="Basic and acidic residues" evidence="4">
    <location>
        <begin position="782"/>
        <end position="794"/>
    </location>
</feature>
<feature type="compositionally biased region" description="Basic and acidic residues" evidence="4">
    <location>
        <begin position="122"/>
        <end position="133"/>
    </location>
</feature>
<dbReference type="InterPro" id="IPR055251">
    <property type="entry name" value="SOS1_NGEF_PH"/>
</dbReference>
<dbReference type="CDD" id="cd11856">
    <property type="entry name" value="SH3_p47phox_like"/>
    <property type="match status" value="1"/>
</dbReference>
<dbReference type="Proteomes" id="UP000682892">
    <property type="component" value="Unassembled WGS sequence"/>
</dbReference>
<dbReference type="SUPFAM" id="SSF50729">
    <property type="entry name" value="PH domain-like"/>
    <property type="match status" value="1"/>
</dbReference>
<evidence type="ECO:0000259" key="6">
    <source>
        <dbReference type="PROSITE" id="PS50003"/>
    </source>
</evidence>
<dbReference type="GO" id="GO:0005737">
    <property type="term" value="C:cytoplasm"/>
    <property type="evidence" value="ECO:0007669"/>
    <property type="project" value="TreeGrafter"/>
</dbReference>
<dbReference type="PaxDb" id="7159-AAEL012730-PA"/>
<dbReference type="InterPro" id="IPR001452">
    <property type="entry name" value="SH3_domain"/>
</dbReference>
<feature type="region of interest" description="Disordered" evidence="4">
    <location>
        <begin position="475"/>
        <end position="494"/>
    </location>
</feature>
<dbReference type="InterPro" id="IPR001849">
    <property type="entry name" value="PH_domain"/>
</dbReference>
<feature type="region of interest" description="Disordered" evidence="4">
    <location>
        <begin position="1"/>
        <end position="95"/>
    </location>
</feature>
<evidence type="ECO:0000259" key="7">
    <source>
        <dbReference type="PROSITE" id="PS50010"/>
    </source>
</evidence>
<feature type="compositionally biased region" description="Basic and acidic residues" evidence="4">
    <location>
        <begin position="276"/>
        <end position="297"/>
    </location>
</feature>
<feature type="compositionally biased region" description="Basic and acidic residues" evidence="4">
    <location>
        <begin position="531"/>
        <end position="542"/>
    </location>
</feature>
<dbReference type="EMBL" id="CH477917">
    <property type="protein sequence ID" value="EAT35078.1"/>
    <property type="molecule type" value="Genomic_DNA"/>
</dbReference>
<feature type="region of interest" description="Disordered" evidence="4">
    <location>
        <begin position="1365"/>
        <end position="1399"/>
    </location>
</feature>
<keyword evidence="1 3" id="KW-0728">SH3 domain</keyword>
<dbReference type="SMART" id="SM00325">
    <property type="entry name" value="RhoGEF"/>
    <property type="match status" value="1"/>
</dbReference>
<evidence type="ECO:0000313" key="8">
    <source>
        <dbReference type="EMBL" id="EAT35078.1"/>
    </source>
</evidence>
<organism evidence="8 9">
    <name type="scientific">Aedes aegypti</name>
    <name type="common">Yellowfever mosquito</name>
    <name type="synonym">Culex aegypti</name>
    <dbReference type="NCBI Taxonomy" id="7159"/>
    <lineage>
        <taxon>Eukaryota</taxon>
        <taxon>Metazoa</taxon>
        <taxon>Ecdysozoa</taxon>
        <taxon>Arthropoda</taxon>
        <taxon>Hexapoda</taxon>
        <taxon>Insecta</taxon>
        <taxon>Pterygota</taxon>
        <taxon>Neoptera</taxon>
        <taxon>Endopterygota</taxon>
        <taxon>Diptera</taxon>
        <taxon>Nematocera</taxon>
        <taxon>Culicoidea</taxon>
        <taxon>Culicidae</taxon>
        <taxon>Culicinae</taxon>
        <taxon>Aedini</taxon>
        <taxon>Aedes</taxon>
        <taxon>Stegomyia</taxon>
    </lineage>
</organism>
<dbReference type="Pfam" id="PF22697">
    <property type="entry name" value="SOS1_NGEF_PH"/>
    <property type="match status" value="1"/>
</dbReference>
<dbReference type="InterPro" id="IPR035899">
    <property type="entry name" value="DBL_dom_sf"/>
</dbReference>
<feature type="compositionally biased region" description="Gly residues" evidence="4">
    <location>
        <begin position="28"/>
        <end position="40"/>
    </location>
</feature>
<dbReference type="InterPro" id="IPR011993">
    <property type="entry name" value="PH-like_dom_sf"/>
</dbReference>
<keyword evidence="2" id="KW-0344">Guanine-nucleotide releasing factor</keyword>
<dbReference type="OMA" id="HIDEDMF"/>
<reference evidence="8" key="3">
    <citation type="submission" date="2012-09" db="EMBL/GenBank/DDBJ databases">
        <authorList>
            <consortium name="VectorBase"/>
        </authorList>
    </citation>
    <scope>NUCLEOTIDE SEQUENCE</scope>
    <source>
        <strain evidence="8">Liverpool</strain>
    </source>
</reference>
<protein>
    <submittedName>
        <fullName evidence="8">AAEL012730-PA</fullName>
    </submittedName>
</protein>
<reference evidence="8" key="1">
    <citation type="submission" date="2005-10" db="EMBL/GenBank/DDBJ databases">
        <authorList>
            <person name="Loftus B.J."/>
            <person name="Nene V.M."/>
            <person name="Hannick L.I."/>
            <person name="Bidwell S."/>
            <person name="Haas B."/>
            <person name="Amedeo P."/>
            <person name="Orvis J."/>
            <person name="Wortman J.R."/>
            <person name="White O.R."/>
            <person name="Salzberg S."/>
            <person name="Shumway M."/>
            <person name="Koo H."/>
            <person name="Zhao Y."/>
            <person name="Holmes M."/>
            <person name="Miller J."/>
            <person name="Schatz M."/>
            <person name="Pop M."/>
            <person name="Pai G."/>
            <person name="Utterback T."/>
            <person name="Rogers Y.-H."/>
            <person name="Kravitz S."/>
            <person name="Fraser C.M."/>
        </authorList>
    </citation>
    <scope>NUCLEOTIDE SEQUENCE</scope>
    <source>
        <strain evidence="8">Liverpool</strain>
    </source>
</reference>
<feature type="region of interest" description="Disordered" evidence="4">
    <location>
        <begin position="761"/>
        <end position="807"/>
    </location>
</feature>
<dbReference type="PROSITE" id="PS00741">
    <property type="entry name" value="DH_1"/>
    <property type="match status" value="1"/>
</dbReference>
<evidence type="ECO:0000256" key="4">
    <source>
        <dbReference type="SAM" id="MobiDB-lite"/>
    </source>
</evidence>
<dbReference type="PROSITE" id="PS50003">
    <property type="entry name" value="PH_DOMAIN"/>
    <property type="match status" value="1"/>
</dbReference>
<feature type="compositionally biased region" description="Low complexity" evidence="4">
    <location>
        <begin position="578"/>
        <end position="615"/>
    </location>
</feature>
<feature type="domain" description="PH" evidence="6">
    <location>
        <begin position="1224"/>
        <end position="1338"/>
    </location>
</feature>
<evidence type="ECO:0000256" key="1">
    <source>
        <dbReference type="ARBA" id="ARBA00022443"/>
    </source>
</evidence>
<feature type="domain" description="DH" evidence="7">
    <location>
        <begin position="1030"/>
        <end position="1212"/>
    </location>
</feature>
<sequence length="1538" mass="167622">MMHQTRRQQQPAAGQQPPPPPTPAATGPGPGGGGPGGGGTENIARRGIPIFRNNRNANSSRTSAISVGPKIDTGRKVSESVPGRGSQGELDHLDEDMFSKVPKMELLKVNYVNLKNDGVAGSEKKKGADDKKVAKGTVAASAPTKGNVASAIKKQLTTSSVNLTSSAGNGSTPNLKEVKSKYLVYKKHNGFGSNNSIAEIGAKLQYINDTDVKSKNGKKKYAIFDSKKKNKLETVQYYFDSRSYERYVDNKLYGVVNKDGQKQPPPGAREMSPAPHKPDPKQESVDPNKRLSWDLRSNRPSMLRVINQSGKKPSETNLQPSPSVKSPTFKQQPQQLHDAHNRFKLQKSHTSTNLITRHRSMNDIHRINQLFLESKGIGECASIGVHPPPSLPSIPPLLSRQHSSSVIALNRKVVTKNTNPVVIGAPTGVVRENVHRFEKNKAKNDEMSAKQQKYLVHKRLSARYKAEESALSLAAAASTPSTPSPAPAIGSDDTISKRIRRIIDGHNGTGSTETINFCPGSTTTTTHHHKQQEPKRELCRVRSRSLERTLSDDDMSTLSAKSSKTTCGYKNCKFSNCPMSSSSSSSSASTVSSSSCGSKKSASAESHKSSGSNGSKCKEKEPEILCGKRTSIVINDSDSEILFNNALNDKLNNSCENVRVISSKIKEIDLETNRMIIEKCIEPIADITETVLARQKFWNQQNQRNIKLNNNPQNKSYDDKVNINNKIKNEENNSIKIFISSQGSGKSTTSISEPVSLISTSASGSSGGGSSAASTVSSNGGDSDKDDGYYDQSERSLSPADNNKQPLSIVSTVSTGSTVCSEGTNMSSVTCSNGNSNVHRYTSKTSIRLGCDGALFWNNNYFEDLDNCQSMGSGDGDGGGGGGNGGGCCNGAGSCCCCCRRRRSIALGSNSCIISSIDIGGCNGSVVSGNGCASHGNGNGVNVGGCSGGSGACNGGVSGGGGVMLRKAQLCQCGMANHNSKIESFSSRPRSIEGPPDSGISISSDTIIASSDSDLNLQSQTQDSDERKLKRGHVLAELLETERIYVAEMGSILKGYRDEMLSEEMSSLVPPGLQGKADILFGNLHELYTFHNDIFLKDLENCISTTELVALCFVQRRDTFFRLYSYYCQNIPRSERLRETLVDTHLFLQECQKKLGHKLPLAAYLLKPVQRITKYQLLLKDLLKFSDTGTCSRELQKALDCMLVVLKCVNDSMHQIAITGFPADLSQQGELLLQDSFQVWTESKKDLRLRLKTQHRHIFLYQKAMLFCKQGSKTGHNKSTYQFKHWLQMSQIGLTESVRGDPRRFEVWLQGRQEVHTIQANTVEIKNKWVAEIKRVLLNQLEELKGEKIKQYGLNHKPLRHTASWDLPPSIHGTPNRTLSCDQQLPPPTNGGIGNIQHHPAMGHQQDVITRISHLTEDSMMSATGISSSSSEHDNQETNAWSSDYSNSEDEFTHGEDGVLPGHKFVSLADYCAMGNSEVSMKEGDIVELLKIGCAGWWFVKVIGNSLEGWAPAAYLEPINRKSSRLRGARSQDKLNEH</sequence>
<dbReference type="Gene3D" id="2.30.29.30">
    <property type="entry name" value="Pleckstrin-homology domain (PH domain)/Phosphotyrosine-binding domain (PTB)"/>
    <property type="match status" value="1"/>
</dbReference>
<evidence type="ECO:0000256" key="2">
    <source>
        <dbReference type="ARBA" id="ARBA00022658"/>
    </source>
</evidence>
<dbReference type="GO" id="GO:0035556">
    <property type="term" value="P:intracellular signal transduction"/>
    <property type="evidence" value="ECO:0007669"/>
    <property type="project" value="InterPro"/>
</dbReference>
<dbReference type="InterPro" id="IPR001331">
    <property type="entry name" value="GDS_CDC24_CS"/>
</dbReference>
<dbReference type="InterPro" id="IPR051336">
    <property type="entry name" value="RhoGEF_Guanine_NuclExch_SF"/>
</dbReference>
<dbReference type="eggNOG" id="KOG0689">
    <property type="taxonomic scope" value="Eukaryota"/>
</dbReference>
<dbReference type="SMART" id="SM00326">
    <property type="entry name" value="SH3"/>
    <property type="match status" value="1"/>
</dbReference>
<dbReference type="SUPFAM" id="SSF48065">
    <property type="entry name" value="DBL homology domain (DH-domain)"/>
    <property type="match status" value="1"/>
</dbReference>
<dbReference type="GO" id="GO:0005085">
    <property type="term" value="F:guanyl-nucleotide exchange factor activity"/>
    <property type="evidence" value="ECO:0007669"/>
    <property type="project" value="UniProtKB-KW"/>
</dbReference>
<name>Q16L87_AEDAE</name>
<feature type="compositionally biased region" description="Polar residues" evidence="4">
    <location>
        <begin position="1437"/>
        <end position="1446"/>
    </location>
</feature>
<dbReference type="InterPro" id="IPR000219">
    <property type="entry name" value="DH_dom"/>
</dbReference>
<feature type="compositionally biased region" description="Polar residues" evidence="4">
    <location>
        <begin position="1373"/>
        <end position="1383"/>
    </location>
</feature>
<dbReference type="PROSITE" id="PS50010">
    <property type="entry name" value="DH_2"/>
    <property type="match status" value="1"/>
</dbReference>
<evidence type="ECO:0000313" key="9">
    <source>
        <dbReference type="Proteomes" id="UP000682892"/>
    </source>
</evidence>
<feature type="domain" description="SH3" evidence="5">
    <location>
        <begin position="1460"/>
        <end position="1521"/>
    </location>
</feature>
<feature type="region of interest" description="Disordered" evidence="4">
    <location>
        <begin position="504"/>
        <end position="542"/>
    </location>
</feature>
<dbReference type="PhylomeDB" id="Q16L87"/>
<proteinExistence type="predicted"/>
<feature type="compositionally biased region" description="Polar residues" evidence="4">
    <location>
        <begin position="509"/>
        <end position="521"/>
    </location>
</feature>
<dbReference type="HOGENOM" id="CLU_003974_0_0_1"/>
<dbReference type="Pfam" id="PF00621">
    <property type="entry name" value="RhoGEF"/>
    <property type="match status" value="1"/>
</dbReference>
<feature type="compositionally biased region" description="Low complexity" evidence="4">
    <location>
        <begin position="771"/>
        <end position="781"/>
    </location>
</feature>
<feature type="region of interest" description="Disordered" evidence="4">
    <location>
        <begin position="578"/>
        <end position="618"/>
    </location>
</feature>
<dbReference type="PANTHER" id="PTHR22826">
    <property type="entry name" value="RHO GUANINE EXCHANGE FACTOR-RELATED"/>
    <property type="match status" value="1"/>
</dbReference>
<gene>
    <name evidence="8" type="ORF">AaeL_AAEL012730</name>
</gene>
<dbReference type="VEuPathDB" id="VectorBase:AAEL011142"/>
<feature type="region of interest" description="Disordered" evidence="4">
    <location>
        <begin position="1423"/>
        <end position="1456"/>
    </location>
</feature>
<feature type="compositionally biased region" description="Polar residues" evidence="4">
    <location>
        <begin position="306"/>
        <end position="334"/>
    </location>
</feature>
<dbReference type="PANTHER" id="PTHR22826:SF211">
    <property type="entry name" value="LD43457P"/>
    <property type="match status" value="1"/>
</dbReference>